<keyword evidence="4" id="KW-0472">Membrane</keyword>
<keyword evidence="2" id="KW-0812">Transmembrane</keyword>
<feature type="domain" description="Translocation and assembly module TamB C-terminal" evidence="5">
    <location>
        <begin position="872"/>
        <end position="1221"/>
    </location>
</feature>
<evidence type="ECO:0000313" key="6">
    <source>
        <dbReference type="EMBL" id="MCW8108950.1"/>
    </source>
</evidence>
<keyword evidence="7" id="KW-1185">Reference proteome</keyword>
<evidence type="ECO:0000256" key="4">
    <source>
        <dbReference type="ARBA" id="ARBA00023136"/>
    </source>
</evidence>
<evidence type="ECO:0000259" key="5">
    <source>
        <dbReference type="Pfam" id="PF04357"/>
    </source>
</evidence>
<accession>A0ABT3P887</accession>
<organism evidence="6 7">
    <name type="scientific">Alteromonas aquimaris</name>
    <dbReference type="NCBI Taxonomy" id="2998417"/>
    <lineage>
        <taxon>Bacteria</taxon>
        <taxon>Pseudomonadati</taxon>
        <taxon>Pseudomonadota</taxon>
        <taxon>Gammaproteobacteria</taxon>
        <taxon>Alteromonadales</taxon>
        <taxon>Alteromonadaceae</taxon>
        <taxon>Alteromonas/Salinimonas group</taxon>
        <taxon>Alteromonas</taxon>
    </lineage>
</organism>
<dbReference type="Pfam" id="PF04357">
    <property type="entry name" value="TamB"/>
    <property type="match status" value="1"/>
</dbReference>
<dbReference type="PANTHER" id="PTHR36985:SF1">
    <property type="entry name" value="TRANSLOCATION AND ASSEMBLY MODULE SUBUNIT TAMB"/>
    <property type="match status" value="1"/>
</dbReference>
<reference evidence="6" key="1">
    <citation type="submission" date="2022-11" db="EMBL/GenBank/DDBJ databases">
        <title>Alteromonas sp. nov., isolated from sea water of the Qingdao.</title>
        <authorList>
            <person name="Wang Q."/>
        </authorList>
    </citation>
    <scope>NUCLEOTIDE SEQUENCE</scope>
    <source>
        <strain evidence="6">ASW11-7</strain>
    </source>
</reference>
<keyword evidence="3" id="KW-1133">Transmembrane helix</keyword>
<name>A0ABT3P887_9ALTE</name>
<comment type="caution">
    <text evidence="6">The sequence shown here is derived from an EMBL/GenBank/DDBJ whole genome shotgun (WGS) entry which is preliminary data.</text>
</comment>
<sequence>MKKRNILLLTLSPVLLVLVLLLFLLTPLSMPLIKLVAIKSVPELQIDSLSGSLTNELNIKGLTWKNDTWQVNLEKGYVKFEFGCFFTPQICIEKLSLAGVAVQQLAVSEEETDEPPVENIELPFPIGVQAFELDRVKLDLAAQVIELKQLKGRGSAHQRIKLAAIQGESLSITIAPANVPPSVQPTNYTLAYSTPELPEISTPIPIEINGFRFKTLKLKSGEAEQVIEQIKFKRLHFAQHDVLLKELFVKHQLATLDLNVQATLKENYAISLLAGSKIQVQDIQQTLQLNIDGALNNLTVDLNTQGTYQAQAHLQVNVLNDDLPLTLHLSWPEQNIDALPESKLHQGTLSLQGKMGAYQLRADTALTTLQTGFIPATVDATITPDNVAVNKLTLKLLNGEINNTGTLYLSDTISWQGNTQLVDINTARLVAQGPTNLNGSIPSLLQYGAKGLEVSIADLTLSALQADLPISLTGSVVYSEASDLIVSTGALTQQNNIVRFAGQLINQRYLTADVFIDLEQLNSLYSGASGSIKGKIDASGNWQNPKAVASLSFNNVRLSPTLSAFMAEQGPLNGDLKVEGELAEHAIDISLAYPEHTVELAMLGNWKADTESWQANVKSSEVAVFNTQWSLQNAFDVAFKADPLIVKATENCWFSRKEGQLCMKDLLYRDKKGFWNVDAKGLPLGLWAHEFLPDVFPTTPDSMLSIQSVGNYGQDSPLDADFNIQVTPAKWKIGKQNPLTLTLSKVSLVGEAVNDELTAKMLVTSTELGEFKGNINLTPLSAEGNFDGRVVFNDIDIAPLKPVSPAIRELTGNLNGHVSLGGKLNDLSLNGEIDLKNGAMNVEDSPITISQWQQHIQLDGQAATFAGSFMLGEGKGTLSGDLDWSSSPVLNVDLTGDKFDVKHSQATLKVSPDLSASIQPGNITVTGDINVPWARIVVEELPENAVAPSKDVYLRGEPPKEDPLDIIDANVQVKIDEAKRGEVKLDAFGLTANLHGAIRVNTLPAVVGYGDLQILDGRYEAYGQNLLIQTGEVQFNGPIDQPFLLIEAIRNPDKTADGVIAGIRIDGAADNPNVNLFSTPSMNQGAVLSYLLNGRGPDSKSQDPNYEALLVGFGLSRTTSLTNQVGESLGIENLSIGTTSSPGGNDTKLSVTGQINDRLSVEYNFDVGLSKEDSSSQALRRRQGPPDLALKYELTPNLFLEAVQATIEQQSQYALDIYYQFFLEEQQKPVINEKLTKEQ</sequence>
<evidence type="ECO:0000256" key="1">
    <source>
        <dbReference type="ARBA" id="ARBA00004167"/>
    </source>
</evidence>
<dbReference type="PANTHER" id="PTHR36985">
    <property type="entry name" value="TRANSLOCATION AND ASSEMBLY MODULE SUBUNIT TAMB"/>
    <property type="match status" value="1"/>
</dbReference>
<dbReference type="InterPro" id="IPR007452">
    <property type="entry name" value="TamB_C"/>
</dbReference>
<protein>
    <submittedName>
        <fullName evidence="6">Translocation/assembly module TamB domain-containing protein</fullName>
    </submittedName>
</protein>
<dbReference type="EMBL" id="JAPFRD010000011">
    <property type="protein sequence ID" value="MCW8108950.1"/>
    <property type="molecule type" value="Genomic_DNA"/>
</dbReference>
<dbReference type="Proteomes" id="UP001142810">
    <property type="component" value="Unassembled WGS sequence"/>
</dbReference>
<comment type="subcellular location">
    <subcellularLocation>
        <location evidence="1">Membrane</location>
        <topology evidence="1">Single-pass membrane protein</topology>
    </subcellularLocation>
</comment>
<gene>
    <name evidence="6" type="ORF">OPS25_10640</name>
</gene>
<proteinExistence type="predicted"/>
<dbReference type="RefSeq" id="WP_265617699.1">
    <property type="nucleotide sequence ID" value="NZ_JAPFRD010000011.1"/>
</dbReference>
<evidence type="ECO:0000256" key="2">
    <source>
        <dbReference type="ARBA" id="ARBA00022692"/>
    </source>
</evidence>
<evidence type="ECO:0000256" key="3">
    <source>
        <dbReference type="ARBA" id="ARBA00022989"/>
    </source>
</evidence>
<evidence type="ECO:0000313" key="7">
    <source>
        <dbReference type="Proteomes" id="UP001142810"/>
    </source>
</evidence>